<accession>A0A9P0H183</accession>
<feature type="compositionally biased region" description="Basic and acidic residues" evidence="6">
    <location>
        <begin position="1191"/>
        <end position="1204"/>
    </location>
</feature>
<feature type="compositionally biased region" description="Basic and acidic residues" evidence="6">
    <location>
        <begin position="1336"/>
        <end position="1365"/>
    </location>
</feature>
<dbReference type="EMBL" id="OV725078">
    <property type="protein sequence ID" value="CAH1393583.1"/>
    <property type="molecule type" value="Genomic_DNA"/>
</dbReference>
<name>A0A9P0H183_NEZVI</name>
<feature type="compositionally biased region" description="Polar residues" evidence="6">
    <location>
        <begin position="667"/>
        <end position="676"/>
    </location>
</feature>
<feature type="region of interest" description="Disordered" evidence="6">
    <location>
        <begin position="436"/>
        <end position="458"/>
    </location>
</feature>
<evidence type="ECO:0000256" key="3">
    <source>
        <dbReference type="ARBA" id="ARBA00022490"/>
    </source>
</evidence>
<evidence type="ECO:0000256" key="4">
    <source>
        <dbReference type="ARBA" id="ARBA00022553"/>
    </source>
</evidence>
<dbReference type="InterPro" id="IPR006020">
    <property type="entry name" value="PTB/PI_dom"/>
</dbReference>
<evidence type="ECO:0000256" key="6">
    <source>
        <dbReference type="SAM" id="MobiDB-lite"/>
    </source>
</evidence>
<gene>
    <name evidence="8" type="ORF">NEZAVI_LOCUS4228</name>
</gene>
<dbReference type="GO" id="GO:0030154">
    <property type="term" value="P:cell differentiation"/>
    <property type="evidence" value="ECO:0007669"/>
    <property type="project" value="UniProtKB-KW"/>
</dbReference>
<feature type="region of interest" description="Disordered" evidence="6">
    <location>
        <begin position="1309"/>
        <end position="1514"/>
    </location>
</feature>
<feature type="region of interest" description="Disordered" evidence="6">
    <location>
        <begin position="616"/>
        <end position="732"/>
    </location>
</feature>
<feature type="compositionally biased region" description="Polar residues" evidence="6">
    <location>
        <begin position="437"/>
        <end position="451"/>
    </location>
</feature>
<dbReference type="InterPro" id="IPR011993">
    <property type="entry name" value="PH-like_dom_sf"/>
</dbReference>
<dbReference type="PANTHER" id="PTHR47695">
    <property type="entry name" value="PID DOMAIN-CONTAINING PROTEIN"/>
    <property type="match status" value="1"/>
</dbReference>
<keyword evidence="5" id="KW-0221">Differentiation</keyword>
<feature type="compositionally biased region" description="Basic residues" evidence="6">
    <location>
        <begin position="1092"/>
        <end position="1105"/>
    </location>
</feature>
<feature type="region of interest" description="Disordered" evidence="6">
    <location>
        <begin position="926"/>
        <end position="963"/>
    </location>
</feature>
<comment type="subcellular location">
    <subcellularLocation>
        <location evidence="1">Cytoplasm</location>
    </subcellularLocation>
</comment>
<keyword evidence="3" id="KW-0963">Cytoplasm</keyword>
<reference evidence="8" key="1">
    <citation type="submission" date="2022-01" db="EMBL/GenBank/DDBJ databases">
        <authorList>
            <person name="King R."/>
        </authorList>
    </citation>
    <scope>NUCLEOTIDE SEQUENCE</scope>
</reference>
<feature type="compositionally biased region" description="Basic and acidic residues" evidence="6">
    <location>
        <begin position="509"/>
        <end position="523"/>
    </location>
</feature>
<feature type="compositionally biased region" description="Basic and acidic residues" evidence="6">
    <location>
        <begin position="926"/>
        <end position="942"/>
    </location>
</feature>
<dbReference type="SUPFAM" id="SSF50729">
    <property type="entry name" value="PH domain-like"/>
    <property type="match status" value="1"/>
</dbReference>
<feature type="compositionally biased region" description="Low complexity" evidence="6">
    <location>
        <begin position="788"/>
        <end position="802"/>
    </location>
</feature>
<dbReference type="SMART" id="SM00462">
    <property type="entry name" value="PTB"/>
    <property type="match status" value="1"/>
</dbReference>
<dbReference type="FunFam" id="2.30.29.30:FF:000262">
    <property type="entry name" value="Disabled, isoform F"/>
    <property type="match status" value="1"/>
</dbReference>
<feature type="region of interest" description="Disordered" evidence="6">
    <location>
        <begin position="211"/>
        <end position="237"/>
    </location>
</feature>
<feature type="compositionally biased region" description="Polar residues" evidence="6">
    <location>
        <begin position="1391"/>
        <end position="1404"/>
    </location>
</feature>
<keyword evidence="4" id="KW-0597">Phosphoprotein</keyword>
<feature type="region of interest" description="Disordered" evidence="6">
    <location>
        <begin position="268"/>
        <end position="310"/>
    </location>
</feature>
<feature type="region of interest" description="Disordered" evidence="6">
    <location>
        <begin position="509"/>
        <end position="529"/>
    </location>
</feature>
<evidence type="ECO:0000256" key="2">
    <source>
        <dbReference type="ARBA" id="ARBA00022473"/>
    </source>
</evidence>
<feature type="compositionally biased region" description="Basic and acidic residues" evidence="6">
    <location>
        <begin position="1211"/>
        <end position="1225"/>
    </location>
</feature>
<keyword evidence="9" id="KW-1185">Reference proteome</keyword>
<feature type="compositionally biased region" description="Basic and acidic residues" evidence="6">
    <location>
        <begin position="216"/>
        <end position="225"/>
    </location>
</feature>
<feature type="region of interest" description="Disordered" evidence="6">
    <location>
        <begin position="1061"/>
        <end position="1253"/>
    </location>
</feature>
<keyword evidence="2" id="KW-0217">Developmental protein</keyword>
<dbReference type="CDD" id="cd01215">
    <property type="entry name" value="PTB_Dab"/>
    <property type="match status" value="1"/>
</dbReference>
<dbReference type="Gene3D" id="2.30.29.30">
    <property type="entry name" value="Pleckstrin-homology domain (PH domain)/Phosphotyrosine-binding domain (PTB)"/>
    <property type="match status" value="1"/>
</dbReference>
<feature type="compositionally biased region" description="Basic residues" evidence="6">
    <location>
        <begin position="1366"/>
        <end position="1381"/>
    </location>
</feature>
<dbReference type="PROSITE" id="PS01179">
    <property type="entry name" value="PID"/>
    <property type="match status" value="1"/>
</dbReference>
<feature type="region of interest" description="Disordered" evidence="6">
    <location>
        <begin position="782"/>
        <end position="802"/>
    </location>
</feature>
<dbReference type="GO" id="GO:0005737">
    <property type="term" value="C:cytoplasm"/>
    <property type="evidence" value="ECO:0007669"/>
    <property type="project" value="UniProtKB-SubCell"/>
</dbReference>
<organism evidence="8 9">
    <name type="scientific">Nezara viridula</name>
    <name type="common">Southern green stink bug</name>
    <name type="synonym">Cimex viridulus</name>
    <dbReference type="NCBI Taxonomy" id="85310"/>
    <lineage>
        <taxon>Eukaryota</taxon>
        <taxon>Metazoa</taxon>
        <taxon>Ecdysozoa</taxon>
        <taxon>Arthropoda</taxon>
        <taxon>Hexapoda</taxon>
        <taxon>Insecta</taxon>
        <taxon>Pterygota</taxon>
        <taxon>Neoptera</taxon>
        <taxon>Paraneoptera</taxon>
        <taxon>Hemiptera</taxon>
        <taxon>Heteroptera</taxon>
        <taxon>Panheteroptera</taxon>
        <taxon>Pentatomomorpha</taxon>
        <taxon>Pentatomoidea</taxon>
        <taxon>Pentatomidae</taxon>
        <taxon>Pentatominae</taxon>
        <taxon>Nezara</taxon>
    </lineage>
</organism>
<dbReference type="InterPro" id="IPR048561">
    <property type="entry name" value="Dab_PTB"/>
</dbReference>
<feature type="domain" description="PID" evidence="7">
    <location>
        <begin position="54"/>
        <end position="188"/>
    </location>
</feature>
<feature type="region of interest" description="Disordered" evidence="6">
    <location>
        <begin position="1"/>
        <end position="23"/>
    </location>
</feature>
<evidence type="ECO:0000259" key="7">
    <source>
        <dbReference type="PROSITE" id="PS01179"/>
    </source>
</evidence>
<dbReference type="PANTHER" id="PTHR47695:SF3">
    <property type="entry name" value="PID DOMAIN-CONTAINING PROTEIN"/>
    <property type="match status" value="1"/>
</dbReference>
<feature type="compositionally biased region" description="Polar residues" evidence="6">
    <location>
        <begin position="1426"/>
        <end position="1446"/>
    </location>
</feature>
<evidence type="ECO:0000313" key="9">
    <source>
        <dbReference type="Proteomes" id="UP001152798"/>
    </source>
</evidence>
<evidence type="ECO:0000313" key="8">
    <source>
        <dbReference type="EMBL" id="CAH1393583.1"/>
    </source>
</evidence>
<dbReference type="Proteomes" id="UP001152798">
    <property type="component" value="Chromosome 2"/>
</dbReference>
<feature type="compositionally biased region" description="Acidic residues" evidence="6">
    <location>
        <begin position="1174"/>
        <end position="1187"/>
    </location>
</feature>
<proteinExistence type="predicted"/>
<sequence length="1645" mass="188446">MSIKKEKDAVNEKEDTSASQEDSKAVSYFKSFMSSNTTASKKEKQDKNEPARFLGDGVSFKAKLIGILEVSEARGDRMCQEALADLKMAIRAAGEHKQRININIAIDGLRLRDEKTGDCLYHHPVHKISFIAQDMSDSRAFGYIFGSPDTGHRFFGIKTDKAASQVVITMRDLFQVVFELKKKEIEMAKQHIEQHQMKFSASLFPDTAVKTSSDTLKIRPTEDQTKGNTSTNDRRDNQEHIMDLLDLELELNNIQQGINQMDRITPSDPFGPSMTPKTTALDPFGDSFNPMQNRTKIPPPPESGKKNKPTERHWFDQETEALFEETELPSTTISSHQANNIQTTFPISSVSVSPLPSNNEQITDDSLIRKLETSLHREQFDVFTDLDPLGTGRSKPYIDKKDFFQDLKNPPKKVLKDLVSELPIDCKHLPGDCDCDTASSQQNTKADTTKSAKLPSAPVLYSDPFQSDPFDKDPFSDVDFSCTIFTPSANSDPFEKFADFSSFDVKKDDSALPEKNKTLEDQSKAPPLRVSLPPEKINTIESVPMSPHQSRRINRLQKNNTISCIIKPPSPVLKRNKLVSQPSLDHLERNSPIMEGVTIRSKTSNFYPSIPISTFNDTIAPEPPPRSALNSLAMKPPPLPPKRLAISASSKPPPRPPQSDYDYIENYHTTTYTDVNSPPLPAPARKLKPNQQKPSVEPEYYLQPFPLLPPPKKKNLSPKEVSSEPNASPKHNLVKSSLDITLSQLTKTGFSDLAATLNMSPTSLSKMTLHDLTKCLANLSNDSQSKESVGNNSPSKNSKSSILNSECYSALRESIEEDNISFTAEFETHFNSGNSFEGKQEESLFDKYAVFRELLEEEKKLAISFNENNSEEAQLQASNYTENSENIKVDTITESNEKSEENPVEDRYAALREICLDDVVEEKYDADLSDKDDSVIEPSRLEEDTDLLPQSRPHSESTESPTITMKEHQSIIEATIMEEDTSALEGDEEEVLEESVDETLKESADQAYEIIDHNLKTTGESNGNEIFSHGVGTVNESKHSVEIPKNDTSSWAKFDVELGTVGESRSSIHSEGRASPWSAESKDNDLSPACRDKRKHRKMKRHKQNIWHEDEESEEGWDPRPEHSSWSPSWRENGWSDGDSMYDDTPPYVEREYHSPRRGRRRRVSPWNSRDQSPWEEDDRDICDEQWENSRWQDEPRRQDEPRQRPKHRGPSWEDERRRHYEESRKPRKQMIWLNEVDRKSSRESLTWEDEERYSKRNYGDRRRRKYDDDFHNRNRWREREWSEGGMKVSNRYYKERSHDPHWDVEYSDHADDEISRWPQRPRSCERGRRQFSLHHPAEADFNERSSERRYMRNRDGHCGETDYRRKAHSHQTQKQRRKHSQNSPFEDDFSSQFGFSKEMSSPGGSDAFELDVKQNAVPFEGSVKQFDQSKQTEFSQFNNPTIHSSDYNKETAKVSRSYQQSPFEDDFTPPEARRCSGRSASSELSDQRGSDDVFFPNSNENVKQPRGDTIRRPISTTQPEINVRTMTNKSIPTGDQSNSCDMAREFIQTDCDQVDINNAQHINERKQVGNEFKLHGSIKRSDSSSSLRKSESVNIFARNNDPFDDDFFCEESTKINRSRDKLSRNIISDTKWNESFDTFSFEDK</sequence>
<dbReference type="OrthoDB" id="10069833at2759"/>
<evidence type="ECO:0000256" key="1">
    <source>
        <dbReference type="ARBA" id="ARBA00004496"/>
    </source>
</evidence>
<dbReference type="Pfam" id="PF00640">
    <property type="entry name" value="PID"/>
    <property type="match status" value="1"/>
</dbReference>
<evidence type="ECO:0000256" key="5">
    <source>
        <dbReference type="ARBA" id="ARBA00022782"/>
    </source>
</evidence>
<protein>
    <recommendedName>
        <fullName evidence="7">PID domain-containing protein</fullName>
    </recommendedName>
</protein>